<accession>A0A7Y6DZW7</accession>
<evidence type="ECO:0000313" key="1">
    <source>
        <dbReference type="EMBL" id="NUU19597.1"/>
    </source>
</evidence>
<comment type="caution">
    <text evidence="1">The sequence shown here is derived from an EMBL/GenBank/DDBJ whole genome shotgun (WGS) entry which is preliminary data.</text>
</comment>
<organism evidence="1 2">
    <name type="scientific">Cellulomonas humilata</name>
    <dbReference type="NCBI Taxonomy" id="144055"/>
    <lineage>
        <taxon>Bacteria</taxon>
        <taxon>Bacillati</taxon>
        <taxon>Actinomycetota</taxon>
        <taxon>Actinomycetes</taxon>
        <taxon>Micrococcales</taxon>
        <taxon>Cellulomonadaceae</taxon>
        <taxon>Cellulomonas</taxon>
    </lineage>
</organism>
<sequence length="827" mass="85668">MSHSAILERMLDRVAQAGTAGGRPLARLGTRSTEDPAIALLSATAGAAHVLAWNVHRSFRDSTLDGTRDRAALVSLTGLLGHVPRPAISATTVLAFELDTFPGSPSSVTVPRGTQVASVPGQGEVPVTFETDRELRARSAWNTLAPVRAPAPVTMTTSTAQVAVAGSSTGVRVGDSVLVVGRRTGTTVTWIHARVTRVETDLVGTPPVTTLFLAGQREVKADTGVTGPVPDGTVIVLGTHARPFGAAAPDFRLMPKELTGLGTPTPNPTEWSGFTVGKVTGDPTAKVWTIHLDGIHPGAAAGRVVVLEGGSDGTALAVERITAAREATRSDFTLSLACTVITVGADHAAKFDTAVRQTVLLVETSRHDLLVPLADPDLPLTDPATSVRQHPALAGENRADRIWVHGEVPLEPGRHVVLVGRGSGGAKVVEVGTVLRTSTTPATAGTDVPAGGATLVVLDGPLSGRWRASSLTILANAVPASQGQTPVRGPETIGSGDPAQRWQRFRVTRGSLAHVPAPGAPGYAPAVDVRVDGRRYEAVASLLDEGPESRAYRVVERRDAGSDVQMAGRLPSGTGNVTALFRTGGGGAGNLPPDRLTQVMAPVPGIRTVTNPVPADGGNDPESVADLRSAAPRAIRTLGRAVSLEDFQSFAEQYRGIGKASADELRAGTRRIVCLTVATTSLAPPTAGSSLVRDLRDALLAAAPPGTHVRVEGFVDLPVSLVLELRVDPAVHRSEVESAVRGALERRFGRSAMGFGRAIHRSEVLATVQGVPGVVAARLTSLSAPGVVEDAQGRLPSGGPRLIGGVFEPARLLSVQGAALTLTEMTT</sequence>
<proteinExistence type="predicted"/>
<protein>
    <recommendedName>
        <fullName evidence="3">Baseplate protein J-like domain-containing protein</fullName>
    </recommendedName>
</protein>
<dbReference type="EMBL" id="JABMCI010000071">
    <property type="protein sequence ID" value="NUU19597.1"/>
    <property type="molecule type" value="Genomic_DNA"/>
</dbReference>
<dbReference type="Proteomes" id="UP000565724">
    <property type="component" value="Unassembled WGS sequence"/>
</dbReference>
<dbReference type="RefSeq" id="WP_175349515.1">
    <property type="nucleotide sequence ID" value="NZ_JABMCI010000071.1"/>
</dbReference>
<evidence type="ECO:0008006" key="3">
    <source>
        <dbReference type="Google" id="ProtNLM"/>
    </source>
</evidence>
<evidence type="ECO:0000313" key="2">
    <source>
        <dbReference type="Proteomes" id="UP000565724"/>
    </source>
</evidence>
<dbReference type="AlphaFoldDB" id="A0A7Y6DZW7"/>
<name>A0A7Y6DZW7_9CELL</name>
<gene>
    <name evidence="1" type="ORF">HP550_20325</name>
</gene>
<keyword evidence="2" id="KW-1185">Reference proteome</keyword>
<reference evidence="1 2" key="1">
    <citation type="submission" date="2020-05" db="EMBL/GenBank/DDBJ databases">
        <title>Genome Sequencing of Type Strains.</title>
        <authorList>
            <person name="Lemaire J.F."/>
            <person name="Inderbitzin P."/>
            <person name="Gregorio O.A."/>
            <person name="Collins S.B."/>
            <person name="Wespe N."/>
            <person name="Knight-Connoni V."/>
        </authorList>
    </citation>
    <scope>NUCLEOTIDE SEQUENCE [LARGE SCALE GENOMIC DNA]</scope>
    <source>
        <strain evidence="1 2">ATCC 25174</strain>
    </source>
</reference>